<keyword evidence="13" id="KW-0812">Transmembrane</keyword>
<evidence type="ECO:0000256" key="11">
    <source>
        <dbReference type="SAM" id="Coils"/>
    </source>
</evidence>
<evidence type="ECO:0000256" key="9">
    <source>
        <dbReference type="ARBA" id="ARBA00046271"/>
    </source>
</evidence>
<dbReference type="PANTHER" id="PTHR23058:SF0">
    <property type="entry name" value="PEROXISOMAL MEMBRANE PROTEIN PEX14"/>
    <property type="match status" value="1"/>
</dbReference>
<comment type="similarity">
    <text evidence="1 10">Belongs to the peroxin-14 family.</text>
</comment>
<keyword evidence="16" id="KW-1185">Reference proteome</keyword>
<evidence type="ECO:0000256" key="4">
    <source>
        <dbReference type="ARBA" id="ARBA00023010"/>
    </source>
</evidence>
<reference evidence="15 16" key="1">
    <citation type="submission" date="2020-08" db="EMBL/GenBank/DDBJ databases">
        <authorList>
            <person name="Hejnol A."/>
        </authorList>
    </citation>
    <scope>NUCLEOTIDE SEQUENCE [LARGE SCALE GENOMIC DNA]</scope>
</reference>
<dbReference type="Pfam" id="PF04695">
    <property type="entry name" value="Pex14_N"/>
    <property type="match status" value="1"/>
</dbReference>
<feature type="compositionally biased region" description="Basic and acidic residues" evidence="12">
    <location>
        <begin position="185"/>
        <end position="200"/>
    </location>
</feature>
<evidence type="ECO:0000256" key="5">
    <source>
        <dbReference type="ARBA" id="ARBA00023136"/>
    </source>
</evidence>
<evidence type="ECO:0000256" key="7">
    <source>
        <dbReference type="ARBA" id="ARBA00029502"/>
    </source>
</evidence>
<keyword evidence="3 10" id="KW-0653">Protein transport</keyword>
<gene>
    <name evidence="15" type="ORF">DGYR_LOCUS7470</name>
</gene>
<dbReference type="GO" id="GO:1990429">
    <property type="term" value="C:peroxisomal importomer complex"/>
    <property type="evidence" value="ECO:0007669"/>
    <property type="project" value="TreeGrafter"/>
</dbReference>
<comment type="function">
    <text evidence="10">Component of the PEX13-PEX14 docking complex, a translocon channel that specifically mediates the import of peroxisomal cargo proteins bound to PEX5 receptor. The PEX13-PEX14 docking complex forms a large import pore which can be opened to a diameter of about 9 nm. Mechanistically, PEX5 receptor along with cargo proteins associates with the PEX14 subunit of the PEX13-PEX14 docking complex in the cytosol, leading to the insertion of the receptor into the organelle membrane with the concomitant translocation of the cargo into the peroxisome matrix.</text>
</comment>
<sequence>MADKLVVDEKQSNLRDHLVQNAVKFLQNPQVTGSPMEHKKAFLLKKGLTNEEIDEAVSRANVPQQAVAPVYIQPPPQSFWQKGKDSLAGFVIFGGVAFAIYQFYKAFLKRKLFGKDEHEVRLELVEASVSELKRSMEETLREMSSDNLELMKSDITSIKGILLSKDKFAAVPKTTPILPQWQLAADEKSEKQREEAKGEDVPDIESNEETPKDQED</sequence>
<dbReference type="Proteomes" id="UP000549394">
    <property type="component" value="Unassembled WGS sequence"/>
</dbReference>
<dbReference type="GO" id="GO:0005102">
    <property type="term" value="F:signaling receptor binding"/>
    <property type="evidence" value="ECO:0007669"/>
    <property type="project" value="TreeGrafter"/>
</dbReference>
<dbReference type="OrthoDB" id="441517at2759"/>
<keyword evidence="6 10" id="KW-0576">Peroxisome</keyword>
<protein>
    <recommendedName>
        <fullName evidence="7 10">Peroxisomal membrane protein PEX14</fullName>
    </recommendedName>
    <alternativeName>
        <fullName evidence="8 10">Peroxin-14</fullName>
    </alternativeName>
</protein>
<evidence type="ECO:0000256" key="6">
    <source>
        <dbReference type="ARBA" id="ARBA00023140"/>
    </source>
</evidence>
<comment type="caution">
    <text evidence="15">The sequence shown here is derived from an EMBL/GenBank/DDBJ whole genome shotgun (WGS) entry which is preliminary data.</text>
</comment>
<evidence type="ECO:0000256" key="8">
    <source>
        <dbReference type="ARBA" id="ARBA00029691"/>
    </source>
</evidence>
<evidence type="ECO:0000256" key="2">
    <source>
        <dbReference type="ARBA" id="ARBA00022448"/>
    </source>
</evidence>
<evidence type="ECO:0000259" key="14">
    <source>
        <dbReference type="Pfam" id="PF04695"/>
    </source>
</evidence>
<keyword evidence="4" id="KW-0811">Translocation</keyword>
<dbReference type="InterPro" id="IPR006785">
    <property type="entry name" value="Pex14_N"/>
</dbReference>
<name>A0A7I8VU08_9ANNE</name>
<dbReference type="Gene3D" id="1.10.10.10">
    <property type="entry name" value="Winged helix-like DNA-binding domain superfamily/Winged helix DNA-binding domain"/>
    <property type="match status" value="1"/>
</dbReference>
<proteinExistence type="inferred from homology"/>
<feature type="transmembrane region" description="Helical" evidence="13">
    <location>
        <begin position="86"/>
        <end position="104"/>
    </location>
</feature>
<dbReference type="AlphaFoldDB" id="A0A7I8VU08"/>
<feature type="coiled-coil region" evidence="11">
    <location>
        <begin position="115"/>
        <end position="142"/>
    </location>
</feature>
<evidence type="ECO:0000256" key="12">
    <source>
        <dbReference type="SAM" id="MobiDB-lite"/>
    </source>
</evidence>
<dbReference type="EMBL" id="CAJFCJ010000009">
    <property type="protein sequence ID" value="CAD5119195.1"/>
    <property type="molecule type" value="Genomic_DNA"/>
</dbReference>
<dbReference type="GO" id="GO:0016560">
    <property type="term" value="P:protein import into peroxisome matrix, docking"/>
    <property type="evidence" value="ECO:0007669"/>
    <property type="project" value="UniProtKB-UniRule"/>
</dbReference>
<evidence type="ECO:0000256" key="3">
    <source>
        <dbReference type="ARBA" id="ARBA00022927"/>
    </source>
</evidence>
<dbReference type="InterPro" id="IPR025655">
    <property type="entry name" value="PEX14"/>
</dbReference>
<keyword evidence="5 10" id="KW-0472">Membrane</keyword>
<comment type="subcellular location">
    <subcellularLocation>
        <location evidence="9 10">Peroxisome membrane</location>
    </subcellularLocation>
</comment>
<accession>A0A7I8VU08</accession>
<keyword evidence="13" id="KW-1133">Transmembrane helix</keyword>
<organism evidence="15 16">
    <name type="scientific">Dimorphilus gyrociliatus</name>
    <dbReference type="NCBI Taxonomy" id="2664684"/>
    <lineage>
        <taxon>Eukaryota</taxon>
        <taxon>Metazoa</taxon>
        <taxon>Spiralia</taxon>
        <taxon>Lophotrochozoa</taxon>
        <taxon>Annelida</taxon>
        <taxon>Polychaeta</taxon>
        <taxon>Polychaeta incertae sedis</taxon>
        <taxon>Dinophilidae</taxon>
        <taxon>Dimorphilus</taxon>
    </lineage>
</organism>
<feature type="domain" description="Peroxisome membrane anchor protein Pex14p N-terminal" evidence="14">
    <location>
        <begin position="15"/>
        <end position="57"/>
    </location>
</feature>
<keyword evidence="2 10" id="KW-0813">Transport</keyword>
<evidence type="ECO:0000313" key="15">
    <source>
        <dbReference type="EMBL" id="CAD5119195.1"/>
    </source>
</evidence>
<dbReference type="PANTHER" id="PTHR23058">
    <property type="entry name" value="PEROXISOMAL MEMBRANE PROTEIN PEX14"/>
    <property type="match status" value="1"/>
</dbReference>
<evidence type="ECO:0000256" key="13">
    <source>
        <dbReference type="SAM" id="Phobius"/>
    </source>
</evidence>
<evidence type="ECO:0000256" key="1">
    <source>
        <dbReference type="ARBA" id="ARBA00005443"/>
    </source>
</evidence>
<keyword evidence="11" id="KW-0175">Coiled coil</keyword>
<dbReference type="GO" id="GO:0005778">
    <property type="term" value="C:peroxisomal membrane"/>
    <property type="evidence" value="ECO:0007669"/>
    <property type="project" value="UniProtKB-SubCell"/>
</dbReference>
<dbReference type="InterPro" id="IPR036388">
    <property type="entry name" value="WH-like_DNA-bd_sf"/>
</dbReference>
<feature type="region of interest" description="Disordered" evidence="12">
    <location>
        <begin position="181"/>
        <end position="216"/>
    </location>
</feature>
<evidence type="ECO:0000313" key="16">
    <source>
        <dbReference type="Proteomes" id="UP000549394"/>
    </source>
</evidence>
<evidence type="ECO:0000256" key="10">
    <source>
        <dbReference type="RuleBase" id="RU367032"/>
    </source>
</evidence>